<organism evidence="1 2">
    <name type="scientific">Pleuronectes platessa</name>
    <name type="common">European plaice</name>
    <dbReference type="NCBI Taxonomy" id="8262"/>
    <lineage>
        <taxon>Eukaryota</taxon>
        <taxon>Metazoa</taxon>
        <taxon>Chordata</taxon>
        <taxon>Craniata</taxon>
        <taxon>Vertebrata</taxon>
        <taxon>Euteleostomi</taxon>
        <taxon>Actinopterygii</taxon>
        <taxon>Neopterygii</taxon>
        <taxon>Teleostei</taxon>
        <taxon>Neoteleostei</taxon>
        <taxon>Acanthomorphata</taxon>
        <taxon>Carangaria</taxon>
        <taxon>Pleuronectiformes</taxon>
        <taxon>Pleuronectoidei</taxon>
        <taxon>Pleuronectidae</taxon>
        <taxon>Pleuronectes</taxon>
    </lineage>
</organism>
<protein>
    <submittedName>
        <fullName evidence="1">Uncharacterized protein</fullName>
    </submittedName>
</protein>
<evidence type="ECO:0000313" key="1">
    <source>
        <dbReference type="EMBL" id="CAB1452410.1"/>
    </source>
</evidence>
<sequence>MRVNTLATMDQAGSDHHLDNQTLCLSLRSQGDICLVSTSNPSESFSISSCCSNGAHAAEPTRRLEEGLCFHCGGSGHVIQRLTRIILPPVVETSLTQTVPRE</sequence>
<keyword evidence="2" id="KW-1185">Reference proteome</keyword>
<comment type="caution">
    <text evidence="1">The sequence shown here is derived from an EMBL/GenBank/DDBJ whole genome shotgun (WGS) entry which is preliminary data.</text>
</comment>
<feature type="non-terminal residue" evidence="1">
    <location>
        <position position="1"/>
    </location>
</feature>
<proteinExistence type="predicted"/>
<name>A0A9N7VQB3_PLEPL</name>
<reference evidence="1" key="1">
    <citation type="submission" date="2020-03" db="EMBL/GenBank/DDBJ databases">
        <authorList>
            <person name="Weist P."/>
        </authorList>
    </citation>
    <scope>NUCLEOTIDE SEQUENCE</scope>
</reference>
<gene>
    <name evidence="1" type="ORF">PLEPLA_LOCUS40150</name>
</gene>
<dbReference type="AlphaFoldDB" id="A0A9N7VQB3"/>
<accession>A0A9N7VQB3</accession>
<dbReference type="Proteomes" id="UP001153269">
    <property type="component" value="Unassembled WGS sequence"/>
</dbReference>
<evidence type="ECO:0000313" key="2">
    <source>
        <dbReference type="Proteomes" id="UP001153269"/>
    </source>
</evidence>
<dbReference type="EMBL" id="CADEAL010004126">
    <property type="protein sequence ID" value="CAB1452410.1"/>
    <property type="molecule type" value="Genomic_DNA"/>
</dbReference>